<dbReference type="eggNOG" id="arCOG00110">
    <property type="taxonomic scope" value="Archaea"/>
</dbReference>
<protein>
    <submittedName>
        <fullName evidence="4">Methyltransferase small</fullName>
    </submittedName>
</protein>
<dbReference type="PANTHER" id="PTHR47816">
    <property type="entry name" value="RIBOSOMAL RNA SMALL SUBUNIT METHYLTRANSFERASE C"/>
    <property type="match status" value="1"/>
</dbReference>
<dbReference type="OrthoDB" id="4668at2157"/>
<dbReference type="GeneID" id="5562835"/>
<reference evidence="4 5" key="1">
    <citation type="journal article" date="2008" name="Genome Biol.">
        <title>A genomic analysis of the archaeal system Ignicoccus hospitalis-Nanoarchaeum equitans.</title>
        <authorList>
            <person name="Podar M."/>
            <person name="Anderson I."/>
            <person name="Makarova K.S."/>
            <person name="Elkins J.G."/>
            <person name="Ivanova N."/>
            <person name="Wall M.A."/>
            <person name="Lykidis A."/>
            <person name="Mavromatis K."/>
            <person name="Sun H."/>
            <person name="Hudson M.E."/>
            <person name="Chen W."/>
            <person name="Deciu C."/>
            <person name="Hutchison D."/>
            <person name="Eads J.R."/>
            <person name="Anderson A."/>
            <person name="Fernandes F."/>
            <person name="Szeto E."/>
            <person name="Lapidus A."/>
            <person name="Kyrpides N.C."/>
            <person name="Saier M.H.Jr."/>
            <person name="Richardson P.M."/>
            <person name="Rachel R."/>
            <person name="Huber H."/>
            <person name="Eisen J.A."/>
            <person name="Koonin E.V."/>
            <person name="Keller M."/>
            <person name="Stetter K.O."/>
        </authorList>
    </citation>
    <scope>NUCLEOTIDE SEQUENCE [LARGE SCALE GENOMIC DNA]</scope>
    <source>
        <strain evidence="5">KIN4/I / DSM 18386 / JCM 14125</strain>
    </source>
</reference>
<gene>
    <name evidence="4" type="ordered locus">Igni_0160</name>
</gene>
<organism evidence="4 5">
    <name type="scientific">Ignicoccus hospitalis (strain KIN4/I / DSM 18386 / JCM 14125)</name>
    <dbReference type="NCBI Taxonomy" id="453591"/>
    <lineage>
        <taxon>Archaea</taxon>
        <taxon>Thermoproteota</taxon>
        <taxon>Thermoprotei</taxon>
        <taxon>Desulfurococcales</taxon>
        <taxon>Desulfurococcaceae</taxon>
        <taxon>Ignicoccus</taxon>
    </lineage>
</organism>
<sequence length="194" mass="20849">MKHYFKGGAGGRPEVVGAWIRGAPLKFIVPRGLFSSSKVDLGTALLAEFMEIPKEGKVLDVGCGYGVLGILMAKLNPNLEVYMVDVNPVAVDAAKRNAELNGVRVTVLQGNLYEPTDLLGIKDFSTIVSNPPLAAGKEVVKEIIEGAPARLKSGGSLQLVMAQGGDWAKGVMEEYFKEVEVKRKKGYALLRGYV</sequence>
<evidence type="ECO:0000313" key="4">
    <source>
        <dbReference type="EMBL" id="ABU81344.1"/>
    </source>
</evidence>
<dbReference type="InterPro" id="IPR029063">
    <property type="entry name" value="SAM-dependent_MTases_sf"/>
</dbReference>
<dbReference type="Gene3D" id="3.40.50.150">
    <property type="entry name" value="Vaccinia Virus protein VP39"/>
    <property type="match status" value="1"/>
</dbReference>
<dbReference type="KEGG" id="iho:Igni_0160"/>
<dbReference type="InterPro" id="IPR046977">
    <property type="entry name" value="RsmC/RlmG"/>
</dbReference>
<dbReference type="GO" id="GO:0032259">
    <property type="term" value="P:methylation"/>
    <property type="evidence" value="ECO:0007669"/>
    <property type="project" value="UniProtKB-KW"/>
</dbReference>
<dbReference type="PANTHER" id="PTHR47816:SF4">
    <property type="entry name" value="RIBOSOMAL RNA SMALL SUBUNIT METHYLTRANSFERASE C"/>
    <property type="match status" value="1"/>
</dbReference>
<keyword evidence="5" id="KW-1185">Reference proteome</keyword>
<accession>A8A8U2</accession>
<proteinExistence type="predicted"/>
<keyword evidence="1 4" id="KW-0489">Methyltransferase</keyword>
<dbReference type="Pfam" id="PF05175">
    <property type="entry name" value="MTS"/>
    <property type="match status" value="1"/>
</dbReference>
<evidence type="ECO:0000256" key="2">
    <source>
        <dbReference type="ARBA" id="ARBA00022679"/>
    </source>
</evidence>
<dbReference type="InterPro" id="IPR007848">
    <property type="entry name" value="Small_mtfrase_dom"/>
</dbReference>
<dbReference type="CDD" id="cd02440">
    <property type="entry name" value="AdoMet_MTases"/>
    <property type="match status" value="1"/>
</dbReference>
<dbReference type="RefSeq" id="WP_011998196.1">
    <property type="nucleotide sequence ID" value="NC_009776.1"/>
</dbReference>
<dbReference type="HOGENOM" id="CLU_018398_7_2_2"/>
<evidence type="ECO:0000259" key="3">
    <source>
        <dbReference type="Pfam" id="PF05175"/>
    </source>
</evidence>
<dbReference type="EMBL" id="CP000816">
    <property type="protein sequence ID" value="ABU81344.1"/>
    <property type="molecule type" value="Genomic_DNA"/>
</dbReference>
<dbReference type="AlphaFoldDB" id="A8A8U2"/>
<keyword evidence="2 4" id="KW-0808">Transferase</keyword>
<dbReference type="SUPFAM" id="SSF53335">
    <property type="entry name" value="S-adenosyl-L-methionine-dependent methyltransferases"/>
    <property type="match status" value="1"/>
</dbReference>
<dbReference type="PhylomeDB" id="A8A8U2"/>
<name>A8A8U2_IGNH4</name>
<dbReference type="STRING" id="453591.Igni_0160"/>
<feature type="domain" description="Methyltransferase small" evidence="3">
    <location>
        <begin position="26"/>
        <end position="190"/>
    </location>
</feature>
<evidence type="ECO:0000256" key="1">
    <source>
        <dbReference type="ARBA" id="ARBA00022603"/>
    </source>
</evidence>
<dbReference type="GO" id="GO:0008757">
    <property type="term" value="F:S-adenosylmethionine-dependent methyltransferase activity"/>
    <property type="evidence" value="ECO:0007669"/>
    <property type="project" value="InterPro"/>
</dbReference>
<dbReference type="Proteomes" id="UP000000262">
    <property type="component" value="Chromosome"/>
</dbReference>
<evidence type="ECO:0000313" key="5">
    <source>
        <dbReference type="Proteomes" id="UP000000262"/>
    </source>
</evidence>